<keyword evidence="5" id="KW-1185">Reference proteome</keyword>
<feature type="compositionally biased region" description="Polar residues" evidence="2">
    <location>
        <begin position="619"/>
        <end position="630"/>
    </location>
</feature>
<feature type="region of interest" description="Disordered" evidence="2">
    <location>
        <begin position="1116"/>
        <end position="1135"/>
    </location>
</feature>
<dbReference type="PANTHER" id="PTHR16166">
    <property type="entry name" value="VACUOLAR PROTEIN SORTING-ASSOCIATED PROTEIN VPS13"/>
    <property type="match status" value="1"/>
</dbReference>
<protein>
    <submittedName>
        <fullName evidence="4">Vacuolar protein sorting-associated protein 13D</fullName>
    </submittedName>
</protein>
<name>A0A8B6CX90_MYTGA</name>
<keyword evidence="1" id="KW-0813">Transport</keyword>
<feature type="region of interest" description="Disordered" evidence="2">
    <location>
        <begin position="607"/>
        <end position="645"/>
    </location>
</feature>
<feature type="compositionally biased region" description="Basic and acidic residues" evidence="2">
    <location>
        <begin position="957"/>
        <end position="967"/>
    </location>
</feature>
<dbReference type="EMBL" id="UYJE01002490">
    <property type="protein sequence ID" value="VDI11181.1"/>
    <property type="molecule type" value="Genomic_DNA"/>
</dbReference>
<feature type="region of interest" description="Disordered" evidence="2">
    <location>
        <begin position="1"/>
        <end position="29"/>
    </location>
</feature>
<dbReference type="GO" id="GO:0007005">
    <property type="term" value="P:mitochondrion organization"/>
    <property type="evidence" value="ECO:0007669"/>
    <property type="project" value="TreeGrafter"/>
</dbReference>
<evidence type="ECO:0000313" key="5">
    <source>
        <dbReference type="Proteomes" id="UP000596742"/>
    </source>
</evidence>
<feature type="compositionally biased region" description="Basic and acidic residues" evidence="2">
    <location>
        <begin position="1"/>
        <end position="17"/>
    </location>
</feature>
<feature type="compositionally biased region" description="Polar residues" evidence="2">
    <location>
        <begin position="1064"/>
        <end position="1073"/>
    </location>
</feature>
<feature type="region of interest" description="Disordered" evidence="2">
    <location>
        <begin position="936"/>
        <end position="967"/>
    </location>
</feature>
<evidence type="ECO:0000256" key="1">
    <source>
        <dbReference type="ARBA" id="ARBA00022448"/>
    </source>
</evidence>
<feature type="compositionally biased region" description="Low complexity" evidence="2">
    <location>
        <begin position="607"/>
        <end position="618"/>
    </location>
</feature>
<feature type="region of interest" description="Disordered" evidence="2">
    <location>
        <begin position="455"/>
        <end position="490"/>
    </location>
</feature>
<dbReference type="AlphaFoldDB" id="A0A8B6CX90"/>
<reference evidence="4" key="1">
    <citation type="submission" date="2018-11" db="EMBL/GenBank/DDBJ databases">
        <authorList>
            <person name="Alioto T."/>
            <person name="Alioto T."/>
        </authorList>
    </citation>
    <scope>NUCLEOTIDE SEQUENCE</scope>
</reference>
<feature type="region of interest" description="Disordered" evidence="2">
    <location>
        <begin position="791"/>
        <end position="819"/>
    </location>
</feature>
<proteinExistence type="predicted"/>
<dbReference type="GO" id="GO:0045053">
    <property type="term" value="P:protein retention in Golgi apparatus"/>
    <property type="evidence" value="ECO:0007669"/>
    <property type="project" value="TreeGrafter"/>
</dbReference>
<dbReference type="GO" id="GO:0006623">
    <property type="term" value="P:protein targeting to vacuole"/>
    <property type="evidence" value="ECO:0007669"/>
    <property type="project" value="TreeGrafter"/>
</dbReference>
<feature type="region of interest" description="Disordered" evidence="2">
    <location>
        <begin position="1051"/>
        <end position="1081"/>
    </location>
</feature>
<dbReference type="OrthoDB" id="272810at2759"/>
<feature type="compositionally biased region" description="Acidic residues" evidence="2">
    <location>
        <begin position="18"/>
        <end position="29"/>
    </location>
</feature>
<gene>
    <name evidence="4" type="ORF">MGAL_10B070737</name>
</gene>
<evidence type="ECO:0000313" key="4">
    <source>
        <dbReference type="EMBL" id="VDI11181.1"/>
    </source>
</evidence>
<evidence type="ECO:0000256" key="2">
    <source>
        <dbReference type="SAM" id="MobiDB-lite"/>
    </source>
</evidence>
<feature type="domain" description="Chorein N-terminal" evidence="3">
    <location>
        <begin position="249"/>
        <end position="964"/>
    </location>
</feature>
<comment type="caution">
    <text evidence="4">The sequence shown here is derived from an EMBL/GenBank/DDBJ whole genome shotgun (WGS) entry which is preliminary data.</text>
</comment>
<sequence length="1135" mass="128285">MREGRMEDEDYCYRPESEIEADSDHEDQDAESELGQWLGQLETLKMNLDSDGTDTVRRRNKTIVTPKMAMESFRFSFLNSDENQDVNFDAILGELCDLEMQLNTTEYELDRNNMGLVKDEHRDSGNDLAQSELDALASEITQSLSFRHSLPYGDLELLPDQFLTRRGSCSDAHDICETDSAFSENASLPSSESFTSMVTVSSSAEASSSGSGDSGSTVSTSTVTPFSAQVSEMHELLMSQLSLFEEELHKENCPPDHEFILAPISAQTKLKRNTSALPLRSANMPRIDLNMNLDDINFCLSEEQYRCIIQWLKEIERHDKRRKCKQSCPTQAIMKSPRKWWKYAISVHQSRIKEKNEHRTWKFAAHRVHDILLYYKAYTICLIGEQLNPKMTADKNRIEEEFNFEELRIIRDLAYRQVKENGALFKAPQIIEKVQAEPQQKGYLQSWFPGWGGWGGGGSQPPTPSSSATNLAKDVGEPPPSKVIKKEEEEEIEHEIMEVIQETSENTSFLKKDMVFALMHFTLNSGSFKLLCPKLSSSPSLNEHPGNVTMVELECSHINMMFESRPRSSAMKYGLSLGSLHLRDKFTENSSFPSLVAPQTRERKLSLSGSFSGSGLTSPRGSKSAGQSTDITKDPPHNSKSTDSFFKAHKEEKLFELMYEKNPTSTDASYKLSINTRPLDLVYNPATVRRVRDFFSSRNKAMAKVSKLQLTAEARRRYEVFKEQTKAELRNTLDQILAGDESIKTKKWMVDLDISAPQIMIPENFVDNAARMVVLDLGHLHMYNKNFKQRQDSEVTDEEEFQTPPTTPPSAEEAEETPSLTHLTEAEIYDKLYDRYTLELSDLQVMVGRARDNWKLARNRGSSHLHVIDKFTISLQFEKRLVYTTDPQYPSTTMTATLPCLNFHINEHKVSALRNCVNIIMQPSYSNVDLSQSASGSFSDTMDSDRTQTKQNSDSGKGSKKEEKSREMDEFSRLMIAQFSINTVSLEIQSRGRPIAELQVTKVKANMIKRPYDTAVGLTVHSLLVVDALQTYGHDFELLIASHRGVRLDSKSGSIMGSDPASPMSPTSPQSPRSPAEMTLPPATTSLQSVQEAISKAFKSFVTGVYRVKCEKEPTRRRVRSSGTRIHIQPAITNK</sequence>
<organism evidence="4 5">
    <name type="scientific">Mytilus galloprovincialis</name>
    <name type="common">Mediterranean mussel</name>
    <dbReference type="NCBI Taxonomy" id="29158"/>
    <lineage>
        <taxon>Eukaryota</taxon>
        <taxon>Metazoa</taxon>
        <taxon>Spiralia</taxon>
        <taxon>Lophotrochozoa</taxon>
        <taxon>Mollusca</taxon>
        <taxon>Bivalvia</taxon>
        <taxon>Autobranchia</taxon>
        <taxon>Pteriomorphia</taxon>
        <taxon>Mytilida</taxon>
        <taxon>Mytiloidea</taxon>
        <taxon>Mytilidae</taxon>
        <taxon>Mytilinae</taxon>
        <taxon>Mytilus</taxon>
    </lineage>
</organism>
<accession>A0A8B6CX90</accession>
<dbReference type="PANTHER" id="PTHR16166:SF141">
    <property type="entry name" value="INTERMEMBRANE LIPID TRANSFER PROTEIN VPS13D"/>
    <property type="match status" value="1"/>
</dbReference>
<dbReference type="Proteomes" id="UP000596742">
    <property type="component" value="Unassembled WGS sequence"/>
</dbReference>
<dbReference type="InterPro" id="IPR026847">
    <property type="entry name" value="VPS13"/>
</dbReference>
<evidence type="ECO:0000259" key="3">
    <source>
        <dbReference type="Pfam" id="PF12624"/>
    </source>
</evidence>
<dbReference type="Pfam" id="PF12624">
    <property type="entry name" value="VPS13_N"/>
    <property type="match status" value="1"/>
</dbReference>
<dbReference type="InterPro" id="IPR026854">
    <property type="entry name" value="VPS13_N"/>
</dbReference>